<dbReference type="AlphaFoldDB" id="A0A424YEV6"/>
<reference evidence="2 3" key="1">
    <citation type="submission" date="2018-08" db="EMBL/GenBank/DDBJ databases">
        <title>The metabolism and importance of syntrophic acetate oxidation coupled to methane or sulfide production in haloalkaline environments.</title>
        <authorList>
            <person name="Timmers P.H.A."/>
            <person name="Vavourakis C.D."/>
            <person name="Sorokin D.Y."/>
            <person name="Sinninghe Damste J.S."/>
            <person name="Muyzer G."/>
            <person name="Stams A.J.M."/>
            <person name="Plugge C.M."/>
        </authorList>
    </citation>
    <scope>NUCLEOTIDE SEQUENCE [LARGE SCALE GENOMIC DNA]</scope>
    <source>
        <strain evidence="2">MSAO_Bac1</strain>
    </source>
</reference>
<organism evidence="2 3">
    <name type="scientific">Candidatus Syntrophonatronum acetioxidans</name>
    <dbReference type="NCBI Taxonomy" id="1795816"/>
    <lineage>
        <taxon>Bacteria</taxon>
        <taxon>Bacillati</taxon>
        <taxon>Bacillota</taxon>
        <taxon>Clostridia</taxon>
        <taxon>Eubacteriales</taxon>
        <taxon>Syntrophomonadaceae</taxon>
        <taxon>Candidatus Syntrophonatronum</taxon>
    </lineage>
</organism>
<protein>
    <submittedName>
        <fullName evidence="2">Purine-binding chemotaxis protein CheW</fullName>
    </submittedName>
</protein>
<dbReference type="GO" id="GO:0007165">
    <property type="term" value="P:signal transduction"/>
    <property type="evidence" value="ECO:0007669"/>
    <property type="project" value="InterPro"/>
</dbReference>
<dbReference type="PROSITE" id="PS50851">
    <property type="entry name" value="CHEW"/>
    <property type="match status" value="1"/>
</dbReference>
<dbReference type="GO" id="GO:0006935">
    <property type="term" value="P:chemotaxis"/>
    <property type="evidence" value="ECO:0007669"/>
    <property type="project" value="InterPro"/>
</dbReference>
<dbReference type="Pfam" id="PF01584">
    <property type="entry name" value="CheW"/>
    <property type="match status" value="1"/>
</dbReference>
<dbReference type="InterPro" id="IPR036061">
    <property type="entry name" value="CheW-like_dom_sf"/>
</dbReference>
<sequence length="164" mass="18444">MVKEGSLAKGEIQLVIFSLHGEEFGIDINQVKEVLKFIQVTHIPHTAEYVEGVINLRGEVIPVVNLRKRFDISDEKEEELKKRIIIAKIEGDLVGLIVDSVSEVLRLPLRAVESPSGTVAGSRSEFLRGVGKHDDRLIIILELDKIIATEEKISLADLQEWQER</sequence>
<dbReference type="Proteomes" id="UP000285138">
    <property type="component" value="Unassembled WGS sequence"/>
</dbReference>
<comment type="caution">
    <text evidence="2">The sequence shown here is derived from an EMBL/GenBank/DDBJ whole genome shotgun (WGS) entry which is preliminary data.</text>
</comment>
<dbReference type="Gene3D" id="2.40.50.180">
    <property type="entry name" value="CheA-289, Domain 4"/>
    <property type="match status" value="1"/>
</dbReference>
<accession>A0A424YEV6</accession>
<dbReference type="SUPFAM" id="SSF50341">
    <property type="entry name" value="CheW-like"/>
    <property type="match status" value="1"/>
</dbReference>
<name>A0A424YEV6_9FIRM</name>
<dbReference type="PANTHER" id="PTHR22617">
    <property type="entry name" value="CHEMOTAXIS SENSOR HISTIDINE KINASE-RELATED"/>
    <property type="match status" value="1"/>
</dbReference>
<proteinExistence type="predicted"/>
<dbReference type="GO" id="GO:0005829">
    <property type="term" value="C:cytosol"/>
    <property type="evidence" value="ECO:0007669"/>
    <property type="project" value="TreeGrafter"/>
</dbReference>
<dbReference type="InterPro" id="IPR002545">
    <property type="entry name" value="CheW-lke_dom"/>
</dbReference>
<gene>
    <name evidence="2" type="ORF">D5R97_05155</name>
</gene>
<feature type="domain" description="CheW-like" evidence="1">
    <location>
        <begin position="11"/>
        <end position="152"/>
    </location>
</feature>
<evidence type="ECO:0000259" key="1">
    <source>
        <dbReference type="PROSITE" id="PS50851"/>
    </source>
</evidence>
<dbReference type="PANTHER" id="PTHR22617:SF23">
    <property type="entry name" value="CHEMOTAXIS PROTEIN CHEW"/>
    <property type="match status" value="1"/>
</dbReference>
<dbReference type="SMART" id="SM00260">
    <property type="entry name" value="CheW"/>
    <property type="match status" value="1"/>
</dbReference>
<dbReference type="InterPro" id="IPR039315">
    <property type="entry name" value="CheW"/>
</dbReference>
<dbReference type="EMBL" id="QZAA01000131">
    <property type="protein sequence ID" value="RQD76127.1"/>
    <property type="molecule type" value="Genomic_DNA"/>
</dbReference>
<dbReference type="Gene3D" id="2.30.30.40">
    <property type="entry name" value="SH3 Domains"/>
    <property type="match status" value="1"/>
</dbReference>
<evidence type="ECO:0000313" key="3">
    <source>
        <dbReference type="Proteomes" id="UP000285138"/>
    </source>
</evidence>
<evidence type="ECO:0000313" key="2">
    <source>
        <dbReference type="EMBL" id="RQD76127.1"/>
    </source>
</evidence>
<dbReference type="CDD" id="cd00732">
    <property type="entry name" value="CheW"/>
    <property type="match status" value="1"/>
</dbReference>